<keyword evidence="1" id="KW-0812">Transmembrane</keyword>
<dbReference type="KEGG" id="tpol:Mal48_32600"/>
<dbReference type="Proteomes" id="UP000315724">
    <property type="component" value="Chromosome"/>
</dbReference>
<reference evidence="2 3" key="1">
    <citation type="submission" date="2019-02" db="EMBL/GenBank/DDBJ databases">
        <title>Deep-cultivation of Planctomycetes and their phenomic and genomic characterization uncovers novel biology.</title>
        <authorList>
            <person name="Wiegand S."/>
            <person name="Jogler M."/>
            <person name="Boedeker C."/>
            <person name="Pinto D."/>
            <person name="Vollmers J."/>
            <person name="Rivas-Marin E."/>
            <person name="Kohn T."/>
            <person name="Peeters S.H."/>
            <person name="Heuer A."/>
            <person name="Rast P."/>
            <person name="Oberbeckmann S."/>
            <person name="Bunk B."/>
            <person name="Jeske O."/>
            <person name="Meyerdierks A."/>
            <person name="Storesund J.E."/>
            <person name="Kallscheuer N."/>
            <person name="Luecker S."/>
            <person name="Lage O.M."/>
            <person name="Pohl T."/>
            <person name="Merkel B.J."/>
            <person name="Hornburger P."/>
            <person name="Mueller R.-W."/>
            <person name="Bruemmer F."/>
            <person name="Labrenz M."/>
            <person name="Spormann A.M."/>
            <person name="Op den Camp H."/>
            <person name="Overmann J."/>
            <person name="Amann R."/>
            <person name="Jetten M.S.M."/>
            <person name="Mascher T."/>
            <person name="Medema M.H."/>
            <person name="Devos D.P."/>
            <person name="Kaster A.-K."/>
            <person name="Ovreas L."/>
            <person name="Rohde M."/>
            <person name="Galperin M.Y."/>
            <person name="Jogler C."/>
        </authorList>
    </citation>
    <scope>NUCLEOTIDE SEQUENCE [LARGE SCALE GENOMIC DNA]</scope>
    <source>
        <strain evidence="2 3">Mal48</strain>
    </source>
</reference>
<proteinExistence type="predicted"/>
<dbReference type="AlphaFoldDB" id="A0A517QQW5"/>
<accession>A0A517QQW5</accession>
<protein>
    <submittedName>
        <fullName evidence="2">Uncharacterized protein</fullName>
    </submittedName>
</protein>
<evidence type="ECO:0000313" key="2">
    <source>
        <dbReference type="EMBL" id="QDT34003.1"/>
    </source>
</evidence>
<keyword evidence="1" id="KW-1133">Transmembrane helix</keyword>
<evidence type="ECO:0000256" key="1">
    <source>
        <dbReference type="SAM" id="Phobius"/>
    </source>
</evidence>
<keyword evidence="3" id="KW-1185">Reference proteome</keyword>
<dbReference type="EMBL" id="CP036267">
    <property type="protein sequence ID" value="QDT34003.1"/>
    <property type="molecule type" value="Genomic_DNA"/>
</dbReference>
<gene>
    <name evidence="2" type="ORF">Mal48_32600</name>
</gene>
<feature type="transmembrane region" description="Helical" evidence="1">
    <location>
        <begin position="33"/>
        <end position="53"/>
    </location>
</feature>
<keyword evidence="1" id="KW-0472">Membrane</keyword>
<evidence type="ECO:0000313" key="3">
    <source>
        <dbReference type="Proteomes" id="UP000315724"/>
    </source>
</evidence>
<name>A0A517QQW5_9PLAN</name>
<sequence length="54" mass="6643">MSTLPDRDDHSNDKRYLFWKEVVCPTARRLETFFWNLLWFLVIACLLFGYNPFR</sequence>
<organism evidence="2 3">
    <name type="scientific">Thalassoglobus polymorphus</name>
    <dbReference type="NCBI Taxonomy" id="2527994"/>
    <lineage>
        <taxon>Bacteria</taxon>
        <taxon>Pseudomonadati</taxon>
        <taxon>Planctomycetota</taxon>
        <taxon>Planctomycetia</taxon>
        <taxon>Planctomycetales</taxon>
        <taxon>Planctomycetaceae</taxon>
        <taxon>Thalassoglobus</taxon>
    </lineage>
</organism>
<dbReference type="RefSeq" id="WP_197441736.1">
    <property type="nucleotide sequence ID" value="NZ_CP036267.1"/>
</dbReference>